<proteinExistence type="predicted"/>
<reference evidence="2" key="1">
    <citation type="journal article" date="2020" name="mSystems">
        <title>Genome- and Community-Level Interaction Insights into Carbon Utilization and Element Cycling Functions of Hydrothermarchaeota in Hydrothermal Sediment.</title>
        <authorList>
            <person name="Zhou Z."/>
            <person name="Liu Y."/>
            <person name="Xu W."/>
            <person name="Pan J."/>
            <person name="Luo Z.H."/>
            <person name="Li M."/>
        </authorList>
    </citation>
    <scope>NUCLEOTIDE SEQUENCE [LARGE SCALE GENOMIC DNA]</scope>
    <source>
        <strain evidence="2">SpSt-1219</strain>
    </source>
</reference>
<dbReference type="EMBL" id="DSDM01000070">
    <property type="protein sequence ID" value="HDQ88735.1"/>
    <property type="molecule type" value="Genomic_DNA"/>
</dbReference>
<gene>
    <name evidence="2" type="ORF">ENN92_01145</name>
</gene>
<feature type="transmembrane region" description="Helical" evidence="1">
    <location>
        <begin position="26"/>
        <end position="43"/>
    </location>
</feature>
<keyword evidence="1" id="KW-0812">Transmembrane</keyword>
<evidence type="ECO:0000313" key="2">
    <source>
        <dbReference type="EMBL" id="HDQ88735.1"/>
    </source>
</evidence>
<dbReference type="Proteomes" id="UP000886066">
    <property type="component" value="Unassembled WGS sequence"/>
</dbReference>
<keyword evidence="1" id="KW-0472">Membrane</keyword>
<name>A0A7C1HIZ5_UNCKA</name>
<comment type="caution">
    <text evidence="2">The sequence shown here is derived from an EMBL/GenBank/DDBJ whole genome shotgun (WGS) entry which is preliminary data.</text>
</comment>
<dbReference type="AlphaFoldDB" id="A0A7C1HIZ5"/>
<evidence type="ECO:0000256" key="1">
    <source>
        <dbReference type="SAM" id="Phobius"/>
    </source>
</evidence>
<feature type="transmembrane region" description="Helical" evidence="1">
    <location>
        <begin position="88"/>
        <end position="108"/>
    </location>
</feature>
<organism evidence="2">
    <name type="scientific">candidate division WWE3 bacterium</name>
    <dbReference type="NCBI Taxonomy" id="2053526"/>
    <lineage>
        <taxon>Bacteria</taxon>
        <taxon>Katanobacteria</taxon>
    </lineage>
</organism>
<keyword evidence="1" id="KW-1133">Transmembrane helix</keyword>
<feature type="transmembrane region" description="Helical" evidence="1">
    <location>
        <begin position="55"/>
        <end position="76"/>
    </location>
</feature>
<sequence length="229" mass="26645">MRIWFVALIPAFFYGIYKSFKKHKDIIFLLIWSLSVFVFFSVAKSKLVWYITPIYPALAILVGLFVRDVVHLVLGFAKKVFKKQEVSLAWPFLIYFGITIFGLTYFYYHKKMVYTGDLTGKQARLIKYKDVRFGLEEVLYVDKVEPPLALFYSDGPSKTVDYAELHKTIKTAKANEQVVFMTKTSRFDSLEEEFPNLLVVMQEKEWVLGYLPVKPVEEEVLGVDIGIFN</sequence>
<protein>
    <submittedName>
        <fullName evidence="2">Uncharacterized protein</fullName>
    </submittedName>
</protein>
<accession>A0A7C1HIZ5</accession>